<keyword evidence="3" id="KW-1185">Reference proteome</keyword>
<dbReference type="RefSeq" id="WP_167594500.1">
    <property type="nucleotide sequence ID" value="NZ_CP047198.1"/>
</dbReference>
<organism evidence="2 3">
    <name type="scientific">Corynebacterium coyleae</name>
    <dbReference type="NCBI Taxonomy" id="53374"/>
    <lineage>
        <taxon>Bacteria</taxon>
        <taxon>Bacillati</taxon>
        <taxon>Actinomycetota</taxon>
        <taxon>Actinomycetes</taxon>
        <taxon>Mycobacteriales</taxon>
        <taxon>Corynebacteriaceae</taxon>
        <taxon>Corynebacterium</taxon>
    </lineage>
</organism>
<feature type="region of interest" description="Disordered" evidence="1">
    <location>
        <begin position="27"/>
        <end position="55"/>
    </location>
</feature>
<dbReference type="GeneID" id="92750133"/>
<evidence type="ECO:0000313" key="2">
    <source>
        <dbReference type="EMBL" id="QXB17850.1"/>
    </source>
</evidence>
<dbReference type="EMBL" id="CP077302">
    <property type="protein sequence ID" value="QXB17850.1"/>
    <property type="molecule type" value="Genomic_DNA"/>
</dbReference>
<feature type="compositionally biased region" description="Basic and acidic residues" evidence="1">
    <location>
        <begin position="46"/>
        <end position="55"/>
    </location>
</feature>
<evidence type="ECO:0000313" key="3">
    <source>
        <dbReference type="Proteomes" id="UP000683520"/>
    </source>
</evidence>
<dbReference type="PROSITE" id="PS51257">
    <property type="entry name" value="PROKAR_LIPOPROTEIN"/>
    <property type="match status" value="1"/>
</dbReference>
<proteinExistence type="predicted"/>
<evidence type="ECO:0000256" key="1">
    <source>
        <dbReference type="SAM" id="MobiDB-lite"/>
    </source>
</evidence>
<name>A0ABX8KVA8_9CORY</name>
<protein>
    <recommendedName>
        <fullName evidence="4">Lipoprotein</fullName>
    </recommendedName>
</protein>
<reference evidence="2 3" key="1">
    <citation type="submission" date="2021-06" db="EMBL/GenBank/DDBJ databases">
        <title>FDA dAtabase for Regulatory Grade micrObial Sequences (FDA-ARGOS): Supporting development and validation of Infectious Disease Dx tests.</title>
        <authorList>
            <person name="Sproer C."/>
            <person name="Gronow S."/>
            <person name="Severitt S."/>
            <person name="Schroder I."/>
            <person name="Tallon L."/>
            <person name="Sadzewicz L."/>
            <person name="Zhao X."/>
            <person name="Boylan J."/>
            <person name="Ott S."/>
            <person name="Bowen H."/>
            <person name="Vavikolanu K."/>
            <person name="Mehta A."/>
            <person name="Aluvathingal J."/>
            <person name="Nadendla S."/>
            <person name="Lowell S."/>
            <person name="Myers T."/>
            <person name="Yan Y."/>
        </authorList>
    </citation>
    <scope>NUCLEOTIDE SEQUENCE [LARGE SCALE GENOMIC DNA]</scope>
    <source>
        <strain evidence="2 3">FDAARGOS 1425</strain>
    </source>
</reference>
<accession>A0ABX8KVA8</accession>
<gene>
    <name evidence="2" type="ORF">I6L55_08070</name>
</gene>
<evidence type="ECO:0008006" key="4">
    <source>
        <dbReference type="Google" id="ProtNLM"/>
    </source>
</evidence>
<sequence>MSINRTIAAVSAIAITAVGLVACNDSEDKMDNKMDGSMTPSSAMMSEEKMTEESK</sequence>
<dbReference type="Proteomes" id="UP000683520">
    <property type="component" value="Chromosome"/>
</dbReference>